<dbReference type="EMBL" id="JACHJQ010000014">
    <property type="protein sequence ID" value="MBB4912520.1"/>
    <property type="molecule type" value="Genomic_DNA"/>
</dbReference>
<dbReference type="AlphaFoldDB" id="A0A7W7QF94"/>
<dbReference type="Proteomes" id="UP000520767">
    <property type="component" value="Unassembled WGS sequence"/>
</dbReference>
<protein>
    <recommendedName>
        <fullName evidence="1">DUF397 domain-containing protein</fullName>
    </recommendedName>
</protein>
<dbReference type="Pfam" id="PF04149">
    <property type="entry name" value="DUF397"/>
    <property type="match status" value="1"/>
</dbReference>
<gene>
    <name evidence="2" type="ORF">FHR82_008792</name>
</gene>
<name>A0A7W7QF94_9PSEU</name>
<organism evidence="2 3">
    <name type="scientific">Actinophytocola algeriensis</name>
    <dbReference type="NCBI Taxonomy" id="1768010"/>
    <lineage>
        <taxon>Bacteria</taxon>
        <taxon>Bacillati</taxon>
        <taxon>Actinomycetota</taxon>
        <taxon>Actinomycetes</taxon>
        <taxon>Pseudonocardiales</taxon>
        <taxon>Pseudonocardiaceae</taxon>
    </lineage>
</organism>
<accession>A0A7W7QF94</accession>
<comment type="caution">
    <text evidence="2">The sequence shown here is derived from an EMBL/GenBank/DDBJ whole genome shotgun (WGS) entry which is preliminary data.</text>
</comment>
<dbReference type="RefSeq" id="WP_184816510.1">
    <property type="nucleotide sequence ID" value="NZ_JACHJQ010000014.1"/>
</dbReference>
<reference evidence="2 3" key="1">
    <citation type="submission" date="2020-08" db="EMBL/GenBank/DDBJ databases">
        <title>Genomic Encyclopedia of Type Strains, Phase III (KMG-III): the genomes of soil and plant-associated and newly described type strains.</title>
        <authorList>
            <person name="Whitman W."/>
        </authorList>
    </citation>
    <scope>NUCLEOTIDE SEQUENCE [LARGE SCALE GENOMIC DNA]</scope>
    <source>
        <strain evidence="2 3">CECT 8960</strain>
    </source>
</reference>
<proteinExistence type="predicted"/>
<dbReference type="InterPro" id="IPR007278">
    <property type="entry name" value="DUF397"/>
</dbReference>
<evidence type="ECO:0000313" key="3">
    <source>
        <dbReference type="Proteomes" id="UP000520767"/>
    </source>
</evidence>
<keyword evidence="3" id="KW-1185">Reference proteome</keyword>
<feature type="domain" description="DUF397" evidence="1">
    <location>
        <begin position="2"/>
        <end position="46"/>
    </location>
</feature>
<evidence type="ECO:0000259" key="1">
    <source>
        <dbReference type="Pfam" id="PF04149"/>
    </source>
</evidence>
<evidence type="ECO:0000313" key="2">
    <source>
        <dbReference type="EMBL" id="MBB4912520.1"/>
    </source>
</evidence>
<sequence>MWRRSTRSGETGNCVELRGDLAAIRDSKSPQAILPIPEVATRKLLGFLRSRP</sequence>